<evidence type="ECO:0000313" key="1">
    <source>
        <dbReference type="EMBL" id="MBX56019.1"/>
    </source>
</evidence>
<proteinExistence type="predicted"/>
<dbReference type="EMBL" id="GGEC01075535">
    <property type="protein sequence ID" value="MBX56019.1"/>
    <property type="molecule type" value="Transcribed_RNA"/>
</dbReference>
<protein>
    <submittedName>
        <fullName evidence="1">Uncharacterized protein</fullName>
    </submittedName>
</protein>
<sequence>MGTINEVLQGQFTCLRRPRVKGKPANTQINKKTEVSRCATIAQVVASCHLHPKLVPFDTPSTNLSNDDLYSLTRGWGSINHWTKACSRHSLLPSHAPPLRAAVT</sequence>
<reference evidence="1" key="1">
    <citation type="submission" date="2018-02" db="EMBL/GenBank/DDBJ databases">
        <title>Rhizophora mucronata_Transcriptome.</title>
        <authorList>
            <person name="Meera S.P."/>
            <person name="Sreeshan A."/>
            <person name="Augustine A."/>
        </authorList>
    </citation>
    <scope>NUCLEOTIDE SEQUENCE</scope>
    <source>
        <tissue evidence="1">Leaf</tissue>
    </source>
</reference>
<accession>A0A2P2PN09</accession>
<dbReference type="AlphaFoldDB" id="A0A2P2PN09"/>
<name>A0A2P2PN09_RHIMU</name>
<organism evidence="1">
    <name type="scientific">Rhizophora mucronata</name>
    <name type="common">Asiatic mangrove</name>
    <dbReference type="NCBI Taxonomy" id="61149"/>
    <lineage>
        <taxon>Eukaryota</taxon>
        <taxon>Viridiplantae</taxon>
        <taxon>Streptophyta</taxon>
        <taxon>Embryophyta</taxon>
        <taxon>Tracheophyta</taxon>
        <taxon>Spermatophyta</taxon>
        <taxon>Magnoliopsida</taxon>
        <taxon>eudicotyledons</taxon>
        <taxon>Gunneridae</taxon>
        <taxon>Pentapetalae</taxon>
        <taxon>rosids</taxon>
        <taxon>fabids</taxon>
        <taxon>Malpighiales</taxon>
        <taxon>Rhizophoraceae</taxon>
        <taxon>Rhizophora</taxon>
    </lineage>
</organism>